<evidence type="ECO:0000313" key="4">
    <source>
        <dbReference type="Proteomes" id="UP000019132"/>
    </source>
</evidence>
<dbReference type="Proteomes" id="UP000019132">
    <property type="component" value="Unassembled WGS sequence"/>
</dbReference>
<dbReference type="VEuPathDB" id="FungiDB:PYU1_G006489"/>
<reference evidence="4" key="1">
    <citation type="journal article" date="2010" name="Genome Biol.">
        <title>Genome sequence of the necrotrophic plant pathogen Pythium ultimum reveals original pathogenicity mechanisms and effector repertoire.</title>
        <authorList>
            <person name="Levesque C.A."/>
            <person name="Brouwer H."/>
            <person name="Cano L."/>
            <person name="Hamilton J.P."/>
            <person name="Holt C."/>
            <person name="Huitema E."/>
            <person name="Raffaele S."/>
            <person name="Robideau G.P."/>
            <person name="Thines M."/>
            <person name="Win J."/>
            <person name="Zerillo M.M."/>
            <person name="Beakes G.W."/>
            <person name="Boore J.L."/>
            <person name="Busam D."/>
            <person name="Dumas B."/>
            <person name="Ferriera S."/>
            <person name="Fuerstenberg S.I."/>
            <person name="Gachon C.M."/>
            <person name="Gaulin E."/>
            <person name="Govers F."/>
            <person name="Grenville-Briggs L."/>
            <person name="Horner N."/>
            <person name="Hostetler J."/>
            <person name="Jiang R.H."/>
            <person name="Johnson J."/>
            <person name="Krajaejun T."/>
            <person name="Lin H."/>
            <person name="Meijer H.J."/>
            <person name="Moore B."/>
            <person name="Morris P."/>
            <person name="Phuntmart V."/>
            <person name="Puiu D."/>
            <person name="Shetty J."/>
            <person name="Stajich J.E."/>
            <person name="Tripathy S."/>
            <person name="Wawra S."/>
            <person name="van West P."/>
            <person name="Whitty B.R."/>
            <person name="Coutinho P.M."/>
            <person name="Henrissat B."/>
            <person name="Martin F."/>
            <person name="Thomas P.D."/>
            <person name="Tyler B.M."/>
            <person name="De Vries R.P."/>
            <person name="Kamoun S."/>
            <person name="Yandell M."/>
            <person name="Tisserat N."/>
            <person name="Buell C.R."/>
        </authorList>
    </citation>
    <scope>NUCLEOTIDE SEQUENCE</scope>
    <source>
        <strain evidence="4">DAOM:BR144</strain>
    </source>
</reference>
<dbReference type="EnsemblProtists" id="PYU1_T006501">
    <property type="protein sequence ID" value="PYU1_T006501"/>
    <property type="gene ID" value="PYU1_G006489"/>
</dbReference>
<evidence type="ECO:0000313" key="3">
    <source>
        <dbReference type="EnsemblProtists" id="PYU1_T006501"/>
    </source>
</evidence>
<dbReference type="InParanoid" id="K3WNF9"/>
<reference evidence="3" key="3">
    <citation type="submission" date="2015-02" db="UniProtKB">
        <authorList>
            <consortium name="EnsemblProtists"/>
        </authorList>
    </citation>
    <scope>IDENTIFICATION</scope>
    <source>
        <strain evidence="3">DAOM BR144</strain>
    </source>
</reference>
<sequence length="194" mass="21288">MCEDSEYAYAQQLVASYFHMLTIGCQLTQCVNPQCTSAAMLAAPSPTDAAIQSIYLARTAPIPICAPILAHFGLMEHDERGESGREEFPETEDDDDDALEDVASGSDTVVMLCSTPRRRLSSAVELALTFTNCSNSQESDDAEEDRWEQQQQKASATRRLSLPKQKLLDALTRAFERTNSPTSTAKSSARGRES</sequence>
<keyword evidence="4" id="KW-1185">Reference proteome</keyword>
<feature type="compositionally biased region" description="Basic and acidic residues" evidence="1">
    <location>
        <begin position="79"/>
        <end position="88"/>
    </location>
</feature>
<dbReference type="Gene3D" id="6.10.130.10">
    <property type="entry name" value="Ubiquitin-protein ligase E3A, N-terminal zinc-binding domain (AZUL)"/>
    <property type="match status" value="1"/>
</dbReference>
<organism evidence="3 4">
    <name type="scientific">Globisporangium ultimum (strain ATCC 200006 / CBS 805.95 / DAOM BR144)</name>
    <name type="common">Pythium ultimum</name>
    <dbReference type="NCBI Taxonomy" id="431595"/>
    <lineage>
        <taxon>Eukaryota</taxon>
        <taxon>Sar</taxon>
        <taxon>Stramenopiles</taxon>
        <taxon>Oomycota</taxon>
        <taxon>Peronosporomycetes</taxon>
        <taxon>Pythiales</taxon>
        <taxon>Pythiaceae</taxon>
        <taxon>Globisporangium</taxon>
    </lineage>
</organism>
<evidence type="ECO:0000256" key="1">
    <source>
        <dbReference type="SAM" id="MobiDB-lite"/>
    </source>
</evidence>
<dbReference type="AlphaFoldDB" id="K3WNF9"/>
<name>K3WNF9_GLOUD</name>
<reference evidence="4" key="2">
    <citation type="submission" date="2010-04" db="EMBL/GenBank/DDBJ databases">
        <authorList>
            <person name="Buell R."/>
            <person name="Hamilton J."/>
            <person name="Hostetler J."/>
        </authorList>
    </citation>
    <scope>NUCLEOTIDE SEQUENCE [LARGE SCALE GENOMIC DNA]</scope>
    <source>
        <strain evidence="4">DAOM:BR144</strain>
    </source>
</reference>
<feature type="region of interest" description="Disordered" evidence="1">
    <location>
        <begin position="79"/>
        <end position="100"/>
    </location>
</feature>
<feature type="region of interest" description="Disordered" evidence="1">
    <location>
        <begin position="135"/>
        <end position="194"/>
    </location>
</feature>
<dbReference type="EMBL" id="GL376604">
    <property type="status" value="NOT_ANNOTATED_CDS"/>
    <property type="molecule type" value="Genomic_DNA"/>
</dbReference>
<feature type="domain" description="Ubiquitin-protein ligase E3A N-terminal zinc-binding" evidence="2">
    <location>
        <begin position="10"/>
        <end position="59"/>
    </location>
</feature>
<dbReference type="STRING" id="431595.K3WNF9"/>
<feature type="compositionally biased region" description="Polar residues" evidence="1">
    <location>
        <begin position="177"/>
        <end position="187"/>
    </location>
</feature>
<dbReference type="Pfam" id="PF16558">
    <property type="entry name" value="AZUL"/>
    <property type="match status" value="1"/>
</dbReference>
<feature type="compositionally biased region" description="Acidic residues" evidence="1">
    <location>
        <begin position="89"/>
        <end position="100"/>
    </location>
</feature>
<evidence type="ECO:0000259" key="2">
    <source>
        <dbReference type="Pfam" id="PF16558"/>
    </source>
</evidence>
<dbReference type="InterPro" id="IPR032353">
    <property type="entry name" value="AZUL"/>
</dbReference>
<dbReference type="HOGENOM" id="CLU_1424103_0_0_1"/>
<proteinExistence type="predicted"/>
<accession>K3WNF9</accession>
<dbReference type="eggNOG" id="ENOG502SA44">
    <property type="taxonomic scope" value="Eukaryota"/>
</dbReference>
<dbReference type="InterPro" id="IPR042556">
    <property type="entry name" value="AZUL_sf"/>
</dbReference>
<protein>
    <recommendedName>
        <fullName evidence="2">Ubiquitin-protein ligase E3A N-terminal zinc-binding domain-containing protein</fullName>
    </recommendedName>
</protein>
<dbReference type="OMA" id="MCEDSEY"/>